<evidence type="ECO:0000256" key="1">
    <source>
        <dbReference type="ARBA" id="ARBA00022741"/>
    </source>
</evidence>
<evidence type="ECO:0000313" key="8">
    <source>
        <dbReference type="Proteomes" id="UP000325785"/>
    </source>
</evidence>
<keyword evidence="6" id="KW-0614">Plasmid</keyword>
<dbReference type="Proteomes" id="UP000325785">
    <property type="component" value="Plasmid pRIdsm_03"/>
</dbReference>
<dbReference type="GO" id="GO:0005524">
    <property type="term" value="F:ATP binding"/>
    <property type="evidence" value="ECO:0007669"/>
    <property type="project" value="UniProtKB-KW"/>
</dbReference>
<dbReference type="KEGG" id="rid:RIdsm_05941"/>
<accession>A0A0T5NST1</accession>
<dbReference type="Gene3D" id="3.40.50.300">
    <property type="entry name" value="P-loop containing nucleotide triphosphate hydrolases"/>
    <property type="match status" value="2"/>
</dbReference>
<dbReference type="SUPFAM" id="SSF52540">
    <property type="entry name" value="P-loop containing nucleoside triphosphate hydrolases"/>
    <property type="match status" value="1"/>
</dbReference>
<dbReference type="InterPro" id="IPR014001">
    <property type="entry name" value="Helicase_ATP-bd"/>
</dbReference>
<dbReference type="PANTHER" id="PTHR47962">
    <property type="entry name" value="ATP-DEPENDENT HELICASE LHR-RELATED-RELATED"/>
    <property type="match status" value="1"/>
</dbReference>
<evidence type="ECO:0000313" key="5">
    <source>
        <dbReference type="EMBL" id="KRS11972.1"/>
    </source>
</evidence>
<dbReference type="OrthoDB" id="9815222at2"/>
<geneLocation type="plasmid" evidence="6">
    <name>pRIdsm_03</name>
</geneLocation>
<organism evidence="5 7">
    <name type="scientific">Roseovarius indicus</name>
    <dbReference type="NCBI Taxonomy" id="540747"/>
    <lineage>
        <taxon>Bacteria</taxon>
        <taxon>Pseudomonadati</taxon>
        <taxon>Pseudomonadota</taxon>
        <taxon>Alphaproteobacteria</taxon>
        <taxon>Rhodobacterales</taxon>
        <taxon>Roseobacteraceae</taxon>
        <taxon>Roseovarius</taxon>
    </lineage>
</organism>
<evidence type="ECO:0000259" key="4">
    <source>
        <dbReference type="PROSITE" id="PS51194"/>
    </source>
</evidence>
<dbReference type="GO" id="GO:0003677">
    <property type="term" value="F:DNA binding"/>
    <property type="evidence" value="ECO:0007669"/>
    <property type="project" value="TreeGrafter"/>
</dbReference>
<dbReference type="Pfam" id="PF00270">
    <property type="entry name" value="DEAD"/>
    <property type="match status" value="1"/>
</dbReference>
<protein>
    <submittedName>
        <fullName evidence="5">ATP-dependent helicase</fullName>
    </submittedName>
</protein>
<dbReference type="STRING" id="540747.SAMN04488031_11854"/>
<keyword evidence="1" id="KW-0547">Nucleotide-binding</keyword>
<dbReference type="GO" id="GO:0016887">
    <property type="term" value="F:ATP hydrolysis activity"/>
    <property type="evidence" value="ECO:0007669"/>
    <property type="project" value="TreeGrafter"/>
</dbReference>
<dbReference type="InterPro" id="IPR027417">
    <property type="entry name" value="P-loop_NTPase"/>
</dbReference>
<dbReference type="EMBL" id="LAXI01000048">
    <property type="protein sequence ID" value="KRS11972.1"/>
    <property type="molecule type" value="Genomic_DNA"/>
</dbReference>
<dbReference type="InterPro" id="IPR011545">
    <property type="entry name" value="DEAD/DEAH_box_helicase_dom"/>
</dbReference>
<evidence type="ECO:0000313" key="7">
    <source>
        <dbReference type="Proteomes" id="UP000051401"/>
    </source>
</evidence>
<dbReference type="PATRIC" id="fig|540747.5.peg.4831"/>
<keyword evidence="5" id="KW-0378">Hydrolase</keyword>
<dbReference type="InterPro" id="IPR001650">
    <property type="entry name" value="Helicase_C-like"/>
</dbReference>
<dbReference type="AlphaFoldDB" id="A0A0T5NST1"/>
<keyword evidence="2" id="KW-0067">ATP-binding</keyword>
<dbReference type="PROSITE" id="PS51192">
    <property type="entry name" value="HELICASE_ATP_BIND_1"/>
    <property type="match status" value="1"/>
</dbReference>
<dbReference type="InterPro" id="IPR052511">
    <property type="entry name" value="ATP-dep_Helicase"/>
</dbReference>
<keyword evidence="7" id="KW-1185">Reference proteome</keyword>
<keyword evidence="5" id="KW-0347">Helicase</keyword>
<feature type="domain" description="Helicase ATP-binding" evidence="3">
    <location>
        <begin position="33"/>
        <end position="214"/>
    </location>
</feature>
<dbReference type="GO" id="GO:0004386">
    <property type="term" value="F:helicase activity"/>
    <property type="evidence" value="ECO:0007669"/>
    <property type="project" value="UniProtKB-KW"/>
</dbReference>
<dbReference type="Pfam" id="PF00271">
    <property type="entry name" value="Helicase_C"/>
    <property type="match status" value="1"/>
</dbReference>
<evidence type="ECO:0000256" key="2">
    <source>
        <dbReference type="ARBA" id="ARBA00022840"/>
    </source>
</evidence>
<feature type="domain" description="Helicase C-terminal" evidence="4">
    <location>
        <begin position="248"/>
        <end position="402"/>
    </location>
</feature>
<dbReference type="EMBL" id="CP031601">
    <property type="protein sequence ID" value="QEW30095.1"/>
    <property type="molecule type" value="Genomic_DNA"/>
</dbReference>
<dbReference type="SMART" id="SM00487">
    <property type="entry name" value="DEXDc"/>
    <property type="match status" value="1"/>
</dbReference>
<evidence type="ECO:0000259" key="3">
    <source>
        <dbReference type="PROSITE" id="PS51192"/>
    </source>
</evidence>
<dbReference type="SMART" id="SM00490">
    <property type="entry name" value="HELICc"/>
    <property type="match status" value="1"/>
</dbReference>
<dbReference type="PANTHER" id="PTHR47962:SF5">
    <property type="entry name" value="ATP-DEPENDENT HELICASE LHR-RELATED"/>
    <property type="match status" value="1"/>
</dbReference>
<sequence>MSSAFDRLARPVQKWIRQKGWRELRDIQARSIRTICETNADLIVAASTAGGKTEAAFLPLISQVLDEPCDGTGFDLLYIGPLKALITDQAIRLEGICQEAELPVVPWHGDVSQSIKTRALKSPKGILLITPESLEALFIRRGLEIARLFGATRAVVIDELHTVLDSERGVQLRSLLTRLELATKRPIRRIGLSATLGDMDLAKAYLRPDAASSVQLIEADGGEAELRLQLRGYLSGDEDGNSPSATDAIAAHLFKHLRGSDNLVFAGARQRVEIYADRLRELCEREHLPQEFYPHHASLSRDHRDFVERRLKDPAKPTTAICTSTLELGIDIGDVTCVAQIGAPFSVAALRQRLGRSGRREGQPAILRQYAVEAKLSPESSFVDRLRLGLIRSIAMIDLLLEGWCEPPKPQALHLSTLVHQILSVIAQRGGASASVVYNVLCREGPFRRVTTEVFADVLRAIGHPETGLIEQAGSGLLLLGPTGEKLVEHYSFYAVFQTPEEFRLVAEGRDLGTLPIDNVLAPGMLLIFSGRRWVVQEIHDREKVIIVKPAKAGVPPVFGGDAGDIYDKVIDRMFSVLERGISPPYMEAVSLEMLDEARAHYEQLGFRTKNIYSFGERTSIIATRVGTVKTSTLALALRSKGFLVEQHDGFLLVEAGDETPDLQTALTHIRSGEPVDLFAGAGNFVSEKFHPYLSKPLLELDAASSKLVPQILPTLVERIIQA</sequence>
<geneLocation type="plasmid" evidence="8">
    <name>pridsm_03</name>
</geneLocation>
<reference evidence="5 7" key="1">
    <citation type="submission" date="2015-04" db="EMBL/GenBank/DDBJ databases">
        <title>The draft genome sequence of Roseovarius indicus B108T.</title>
        <authorList>
            <person name="Li G."/>
            <person name="Lai Q."/>
            <person name="Shao Z."/>
            <person name="Yan P."/>
        </authorList>
    </citation>
    <scope>NUCLEOTIDE SEQUENCE [LARGE SCALE GENOMIC DNA]</scope>
    <source>
        <strain evidence="5 7">B108</strain>
    </source>
</reference>
<gene>
    <name evidence="6" type="ORF">RIdsm_05941</name>
    <name evidence="5" type="ORF">XM52_28475</name>
</gene>
<reference evidence="6 8" key="2">
    <citation type="submission" date="2018-08" db="EMBL/GenBank/DDBJ databases">
        <title>Genetic Globetrotter - A new plasmid hitch-hiking vast phylogenetic and geographic distances.</title>
        <authorList>
            <person name="Vollmers J."/>
            <person name="Petersen J."/>
        </authorList>
    </citation>
    <scope>NUCLEOTIDE SEQUENCE [LARGE SCALE GENOMIC DNA]</scope>
    <source>
        <strain evidence="6 8">DSM 26383</strain>
        <plasmid evidence="6">pRIdsm_03</plasmid>
        <plasmid evidence="8">pridsm_03</plasmid>
    </source>
</reference>
<proteinExistence type="predicted"/>
<dbReference type="CDD" id="cd17922">
    <property type="entry name" value="DEXHc_LHR-like"/>
    <property type="match status" value="1"/>
</dbReference>
<dbReference type="CDD" id="cd18796">
    <property type="entry name" value="SF2_C_LHR"/>
    <property type="match status" value="1"/>
</dbReference>
<dbReference type="RefSeq" id="WP_057821921.1">
    <property type="nucleotide sequence ID" value="NZ_CP031601.1"/>
</dbReference>
<name>A0A0T5NST1_9RHOB</name>
<dbReference type="Proteomes" id="UP000051401">
    <property type="component" value="Unassembled WGS sequence"/>
</dbReference>
<dbReference type="PROSITE" id="PS51194">
    <property type="entry name" value="HELICASE_CTER"/>
    <property type="match status" value="1"/>
</dbReference>
<evidence type="ECO:0000313" key="6">
    <source>
        <dbReference type="EMBL" id="QEW30095.1"/>
    </source>
</evidence>